<dbReference type="InterPro" id="IPR000504">
    <property type="entry name" value="RRM_dom"/>
</dbReference>
<feature type="compositionally biased region" description="Gly residues" evidence="3">
    <location>
        <begin position="256"/>
        <end position="272"/>
    </location>
</feature>
<evidence type="ECO:0000256" key="1">
    <source>
        <dbReference type="ARBA" id="ARBA00022884"/>
    </source>
</evidence>
<feature type="compositionally biased region" description="Basic residues" evidence="3">
    <location>
        <begin position="101"/>
        <end position="112"/>
    </location>
</feature>
<name>A0A7S4AHV7_9STRA</name>
<dbReference type="PANTHER" id="PTHR23236">
    <property type="entry name" value="EUKARYOTIC TRANSLATION INITIATION FACTOR 4B/4H"/>
    <property type="match status" value="1"/>
</dbReference>
<feature type="compositionally biased region" description="Acidic residues" evidence="3">
    <location>
        <begin position="131"/>
        <end position="142"/>
    </location>
</feature>
<feature type="domain" description="RRM" evidence="4">
    <location>
        <begin position="284"/>
        <end position="361"/>
    </location>
</feature>
<organism evidence="5">
    <name type="scientific">Pseudo-nitzschia australis</name>
    <dbReference type="NCBI Taxonomy" id="44445"/>
    <lineage>
        <taxon>Eukaryota</taxon>
        <taxon>Sar</taxon>
        <taxon>Stramenopiles</taxon>
        <taxon>Ochrophyta</taxon>
        <taxon>Bacillariophyta</taxon>
        <taxon>Bacillariophyceae</taxon>
        <taxon>Bacillariophycidae</taxon>
        <taxon>Bacillariales</taxon>
        <taxon>Bacillariaceae</taxon>
        <taxon>Pseudo-nitzschia</taxon>
    </lineage>
</organism>
<dbReference type="SMART" id="SM00360">
    <property type="entry name" value="RRM"/>
    <property type="match status" value="2"/>
</dbReference>
<proteinExistence type="predicted"/>
<feature type="domain" description="RRM" evidence="4">
    <location>
        <begin position="167"/>
        <end position="242"/>
    </location>
</feature>
<dbReference type="PANTHER" id="PTHR23236:SF11">
    <property type="entry name" value="EUKARYOTIC TRANSLATION INITIATION FACTOR 4H"/>
    <property type="match status" value="1"/>
</dbReference>
<reference evidence="5" key="1">
    <citation type="submission" date="2021-01" db="EMBL/GenBank/DDBJ databases">
        <authorList>
            <person name="Corre E."/>
            <person name="Pelletier E."/>
            <person name="Niang G."/>
            <person name="Scheremetjew M."/>
            <person name="Finn R."/>
            <person name="Kale V."/>
            <person name="Holt S."/>
            <person name="Cochrane G."/>
            <person name="Meng A."/>
            <person name="Brown T."/>
            <person name="Cohen L."/>
        </authorList>
    </citation>
    <scope>NUCLEOTIDE SEQUENCE</scope>
    <source>
        <strain evidence="5">10249 10 AB</strain>
    </source>
</reference>
<dbReference type="GO" id="GO:0003723">
    <property type="term" value="F:RNA binding"/>
    <property type="evidence" value="ECO:0007669"/>
    <property type="project" value="UniProtKB-UniRule"/>
</dbReference>
<dbReference type="InterPro" id="IPR035979">
    <property type="entry name" value="RBD_domain_sf"/>
</dbReference>
<feature type="region of interest" description="Disordered" evidence="3">
    <location>
        <begin position="62"/>
        <end position="161"/>
    </location>
</feature>
<dbReference type="Gene3D" id="3.30.70.330">
    <property type="match status" value="2"/>
</dbReference>
<dbReference type="InterPro" id="IPR012677">
    <property type="entry name" value="Nucleotide-bd_a/b_plait_sf"/>
</dbReference>
<sequence length="361" mass="39496">MPKESIDDGVDWDKSIGSILEGSDGDEVRKVKKLRKMVLLSLQMDESDKAAKKQFKKAIQNMEDQGKVKLDADGTISLLEKKSKKKKRKASSSNDEEKEKKSKKKKKDKKRQKTSDDASDIDDNKKGDGGNDSDEEGNDNEEAPAQNDHTPSADKNKPCKGNTQGVTRLFIGNLPFSVDESSLNAFLPGQVTHIKWITDKETGKFYGSAFIEMDNSVSASDAVVMSGSKLIGRPIKINFAPAREGDVWPPPKKEISGGGSSNTTGGQAGGSGVKSMSAKPENCMKLFIGNLSYDIDDEGIIKFFGNVDAEVKAVRWLHHKDSGDFKGVGFVEFWNTEACEKGATLNGKNLLGRPIRIDWTD</sequence>
<evidence type="ECO:0000256" key="2">
    <source>
        <dbReference type="PROSITE-ProRule" id="PRU00176"/>
    </source>
</evidence>
<evidence type="ECO:0000259" key="4">
    <source>
        <dbReference type="PROSITE" id="PS50102"/>
    </source>
</evidence>
<gene>
    <name evidence="5" type="ORF">PAUS00366_LOCUS8679</name>
</gene>
<evidence type="ECO:0000313" key="5">
    <source>
        <dbReference type="EMBL" id="CAE0715927.1"/>
    </source>
</evidence>
<dbReference type="SUPFAM" id="SSF54928">
    <property type="entry name" value="RNA-binding domain, RBD"/>
    <property type="match status" value="2"/>
</dbReference>
<evidence type="ECO:0000256" key="3">
    <source>
        <dbReference type="SAM" id="MobiDB-lite"/>
    </source>
</evidence>
<dbReference type="Pfam" id="PF00076">
    <property type="entry name" value="RRM_1"/>
    <property type="match status" value="2"/>
</dbReference>
<keyword evidence="1 2" id="KW-0694">RNA-binding</keyword>
<dbReference type="AlphaFoldDB" id="A0A7S4AHV7"/>
<accession>A0A7S4AHV7</accession>
<feature type="region of interest" description="Disordered" evidence="3">
    <location>
        <begin position="242"/>
        <end position="277"/>
    </location>
</feature>
<feature type="compositionally biased region" description="Basic and acidic residues" evidence="3">
    <location>
        <begin position="243"/>
        <end position="255"/>
    </location>
</feature>
<protein>
    <recommendedName>
        <fullName evidence="4">RRM domain-containing protein</fullName>
    </recommendedName>
</protein>
<dbReference type="PROSITE" id="PS50102">
    <property type="entry name" value="RRM"/>
    <property type="match status" value="2"/>
</dbReference>
<dbReference type="EMBL" id="HBIX01011533">
    <property type="protein sequence ID" value="CAE0715927.1"/>
    <property type="molecule type" value="Transcribed_RNA"/>
</dbReference>